<gene>
    <name evidence="8" type="primary">tadA</name>
    <name evidence="10" type="ORF">ABIE13_000634</name>
</gene>
<feature type="binding site" evidence="8">
    <location>
        <position position="59"/>
    </location>
    <ligand>
        <name>Zn(2+)</name>
        <dbReference type="ChEBI" id="CHEBI:29105"/>
        <note>catalytic</note>
    </ligand>
</feature>
<dbReference type="Pfam" id="PF00561">
    <property type="entry name" value="Abhydrolase_1"/>
    <property type="match status" value="1"/>
</dbReference>
<comment type="catalytic activity">
    <reaction evidence="7 8">
        <text>adenosine(34) in tRNA + H2O + H(+) = inosine(34) in tRNA + NH4(+)</text>
        <dbReference type="Rhea" id="RHEA:43168"/>
        <dbReference type="Rhea" id="RHEA-COMP:10373"/>
        <dbReference type="Rhea" id="RHEA-COMP:10374"/>
        <dbReference type="ChEBI" id="CHEBI:15377"/>
        <dbReference type="ChEBI" id="CHEBI:15378"/>
        <dbReference type="ChEBI" id="CHEBI:28938"/>
        <dbReference type="ChEBI" id="CHEBI:74411"/>
        <dbReference type="ChEBI" id="CHEBI:82852"/>
        <dbReference type="EC" id="3.5.4.33"/>
    </reaction>
</comment>
<dbReference type="SUPFAM" id="SSF53474">
    <property type="entry name" value="alpha/beta-Hydrolases"/>
    <property type="match status" value="1"/>
</dbReference>
<proteinExistence type="inferred from homology"/>
<dbReference type="Gene3D" id="3.40.50.1820">
    <property type="entry name" value="alpha/beta hydrolase"/>
    <property type="match status" value="1"/>
</dbReference>
<feature type="active site" description="Proton donor" evidence="8">
    <location>
        <position position="61"/>
    </location>
</feature>
<keyword evidence="4 8" id="KW-0479">Metal-binding</keyword>
<dbReference type="RefSeq" id="WP_354441030.1">
    <property type="nucleotide sequence ID" value="NZ_JBEPSH010000001.1"/>
</dbReference>
<evidence type="ECO:0000259" key="9">
    <source>
        <dbReference type="PROSITE" id="PS51747"/>
    </source>
</evidence>
<dbReference type="HAMAP" id="MF_00972">
    <property type="entry name" value="tRNA_aden_deaminase"/>
    <property type="match status" value="1"/>
</dbReference>
<evidence type="ECO:0000313" key="11">
    <source>
        <dbReference type="Proteomes" id="UP001549320"/>
    </source>
</evidence>
<dbReference type="PRINTS" id="PR00412">
    <property type="entry name" value="EPOXHYDRLASE"/>
</dbReference>
<evidence type="ECO:0000256" key="8">
    <source>
        <dbReference type="HAMAP-Rule" id="MF_00972"/>
    </source>
</evidence>
<dbReference type="InterPro" id="IPR028883">
    <property type="entry name" value="tRNA_aden_deaminase"/>
</dbReference>
<protein>
    <recommendedName>
        <fullName evidence="8">tRNA-specific adenosine deaminase</fullName>
        <ecNumber evidence="8">3.5.4.33</ecNumber>
    </recommendedName>
</protein>
<comment type="subunit">
    <text evidence="2 8">Homodimer.</text>
</comment>
<dbReference type="InterPro" id="IPR029058">
    <property type="entry name" value="AB_hydrolase_fold"/>
</dbReference>
<dbReference type="InterPro" id="IPR000639">
    <property type="entry name" value="Epox_hydrolase-like"/>
</dbReference>
<dbReference type="GO" id="GO:0052717">
    <property type="term" value="F:tRNA-specific adenosine-34 deaminase activity"/>
    <property type="evidence" value="ECO:0007669"/>
    <property type="project" value="UniProtKB-EC"/>
</dbReference>
<dbReference type="InterPro" id="IPR000073">
    <property type="entry name" value="AB_hydrolase_1"/>
</dbReference>
<dbReference type="Proteomes" id="UP001549320">
    <property type="component" value="Unassembled WGS sequence"/>
</dbReference>
<dbReference type="PRINTS" id="PR00111">
    <property type="entry name" value="ABHYDROLASE"/>
</dbReference>
<dbReference type="CDD" id="cd01285">
    <property type="entry name" value="nucleoside_deaminase"/>
    <property type="match status" value="1"/>
</dbReference>
<dbReference type="Pfam" id="PF00383">
    <property type="entry name" value="dCMP_cyt_deam_1"/>
    <property type="match status" value="1"/>
</dbReference>
<dbReference type="EMBL" id="JBEPSH010000001">
    <property type="protein sequence ID" value="MET4575537.1"/>
    <property type="molecule type" value="Genomic_DNA"/>
</dbReference>
<evidence type="ECO:0000256" key="2">
    <source>
        <dbReference type="ARBA" id="ARBA00011738"/>
    </source>
</evidence>
<organism evidence="10 11">
    <name type="scientific">Ottowia thiooxydans</name>
    <dbReference type="NCBI Taxonomy" id="219182"/>
    <lineage>
        <taxon>Bacteria</taxon>
        <taxon>Pseudomonadati</taxon>
        <taxon>Pseudomonadota</taxon>
        <taxon>Betaproteobacteria</taxon>
        <taxon>Burkholderiales</taxon>
        <taxon>Comamonadaceae</taxon>
        <taxon>Ottowia</taxon>
    </lineage>
</organism>
<dbReference type="InterPro" id="IPR016193">
    <property type="entry name" value="Cytidine_deaminase-like"/>
</dbReference>
<dbReference type="NCBIfam" id="NF008113">
    <property type="entry name" value="PRK10860.1"/>
    <property type="match status" value="1"/>
</dbReference>
<reference evidence="10 11" key="1">
    <citation type="submission" date="2024-06" db="EMBL/GenBank/DDBJ databases">
        <title>Sorghum-associated microbial communities from plants grown in Nebraska, USA.</title>
        <authorList>
            <person name="Schachtman D."/>
        </authorList>
    </citation>
    <scope>NUCLEOTIDE SEQUENCE [LARGE SCALE GENOMIC DNA]</scope>
    <source>
        <strain evidence="10 11">2709</strain>
    </source>
</reference>
<dbReference type="PANTHER" id="PTHR11079">
    <property type="entry name" value="CYTOSINE DEAMINASE FAMILY MEMBER"/>
    <property type="match status" value="1"/>
</dbReference>
<dbReference type="PROSITE" id="PS00903">
    <property type="entry name" value="CYT_DCMP_DEAMINASES_1"/>
    <property type="match status" value="1"/>
</dbReference>
<dbReference type="EC" id="3.5.4.33" evidence="8"/>
<dbReference type="Gene3D" id="3.40.140.10">
    <property type="entry name" value="Cytidine Deaminase, domain 2"/>
    <property type="match status" value="1"/>
</dbReference>
<comment type="caution">
    <text evidence="10">The sequence shown here is derived from an EMBL/GenBank/DDBJ whole genome shotgun (WGS) entry which is preliminary data.</text>
</comment>
<sequence length="460" mass="50093">MNEPQVLLDDAHWMQQALAAARAAGEQGEVPVGAVVVRHGQLIATGSNSPISGHDPTAHAEIAALRAAALKLGNYRLDDCELYVTLEPCSMCAGAMLHARFKRVVFGAPDPRTGAAGSVVNLFDQPKLNHQTQVSGGVLERECGELLREFFRPKRGNRNPLREDALRTPEAAFSNLPGYPRQTQYISDLPNLAGLRLSYVDEGDQAASRTWLCLHGNPTWSYLYRQMIAVLSAAGDRVIAPDMPGFGKSDKPKREAAHSFSWHRQILLELVERLDLTNVVLIGHDVGALLGLTLPMTDPHRYAGLLAMNAALPKADVLQSGGSLEWHRMLIKPGVDLGSLVALSHPQLSADEQRAYQAPFPDAGFRAAIRALSLTTSDSGEDERAALLQRALQFLRNEWAGRSLMVLGAQDPLVSLHDMEMLQAQIRNCPAPWVLEQAGHFAPEAGQLIAEHALAYFSVS</sequence>
<evidence type="ECO:0000256" key="5">
    <source>
        <dbReference type="ARBA" id="ARBA00022801"/>
    </source>
</evidence>
<evidence type="ECO:0000256" key="6">
    <source>
        <dbReference type="ARBA" id="ARBA00022833"/>
    </source>
</evidence>
<evidence type="ECO:0000313" key="10">
    <source>
        <dbReference type="EMBL" id="MET4575537.1"/>
    </source>
</evidence>
<keyword evidence="5 8" id="KW-0378">Hydrolase</keyword>
<dbReference type="PANTHER" id="PTHR11079:SF202">
    <property type="entry name" value="TRNA-SPECIFIC ADENOSINE DEAMINASE"/>
    <property type="match status" value="1"/>
</dbReference>
<dbReference type="PROSITE" id="PS51747">
    <property type="entry name" value="CYT_DCMP_DEAMINASES_2"/>
    <property type="match status" value="1"/>
</dbReference>
<keyword evidence="11" id="KW-1185">Reference proteome</keyword>
<comment type="function">
    <text evidence="8">Catalyzes the deamination of adenosine to inosine at the wobble position 34 of tRNA(Arg2).</text>
</comment>
<keyword evidence="3 8" id="KW-0819">tRNA processing</keyword>
<dbReference type="InterPro" id="IPR002125">
    <property type="entry name" value="CMP_dCMP_dom"/>
</dbReference>
<feature type="binding site" evidence="8">
    <location>
        <position position="92"/>
    </location>
    <ligand>
        <name>Zn(2+)</name>
        <dbReference type="ChEBI" id="CHEBI:29105"/>
        <note>catalytic</note>
    </ligand>
</feature>
<evidence type="ECO:0000256" key="7">
    <source>
        <dbReference type="ARBA" id="ARBA00048045"/>
    </source>
</evidence>
<feature type="domain" description="CMP/dCMP-type deaminase" evidence="9">
    <location>
        <begin position="8"/>
        <end position="120"/>
    </location>
</feature>
<comment type="cofactor">
    <cofactor evidence="8">
        <name>Zn(2+)</name>
        <dbReference type="ChEBI" id="CHEBI:29105"/>
    </cofactor>
    <text evidence="8">Binds 1 zinc ion per subunit.</text>
</comment>
<dbReference type="SUPFAM" id="SSF53927">
    <property type="entry name" value="Cytidine deaminase-like"/>
    <property type="match status" value="1"/>
</dbReference>
<evidence type="ECO:0000256" key="1">
    <source>
        <dbReference type="ARBA" id="ARBA00010669"/>
    </source>
</evidence>
<feature type="binding site" evidence="8">
    <location>
        <position position="89"/>
    </location>
    <ligand>
        <name>Zn(2+)</name>
        <dbReference type="ChEBI" id="CHEBI:29105"/>
        <note>catalytic</note>
    </ligand>
</feature>
<keyword evidence="6 8" id="KW-0862">Zinc</keyword>
<evidence type="ECO:0000256" key="4">
    <source>
        <dbReference type="ARBA" id="ARBA00022723"/>
    </source>
</evidence>
<evidence type="ECO:0000256" key="3">
    <source>
        <dbReference type="ARBA" id="ARBA00022694"/>
    </source>
</evidence>
<dbReference type="InterPro" id="IPR016192">
    <property type="entry name" value="APOBEC/CMP_deaminase_Zn-bd"/>
</dbReference>
<comment type="similarity">
    <text evidence="1">Belongs to the cytidine and deoxycytidylate deaminase family. ADAT2 subfamily.</text>
</comment>
<name>A0ABV2Q3G0_9BURK</name>
<accession>A0ABV2Q3G0</accession>